<accession>A0A5B7EKV1</accession>
<reference evidence="3 4" key="1">
    <citation type="submission" date="2019-05" db="EMBL/GenBank/DDBJ databases">
        <title>Another draft genome of Portunus trituberculatus and its Hox gene families provides insights of decapod evolution.</title>
        <authorList>
            <person name="Jeong J.-H."/>
            <person name="Song I."/>
            <person name="Kim S."/>
            <person name="Choi T."/>
            <person name="Kim D."/>
            <person name="Ryu S."/>
            <person name="Kim W."/>
        </authorList>
    </citation>
    <scope>NUCLEOTIDE SEQUENCE [LARGE SCALE GENOMIC DNA]</scope>
    <source>
        <tissue evidence="3">Muscle</tissue>
    </source>
</reference>
<name>A0A5B7EKV1_PORTR</name>
<dbReference type="EMBL" id="VSRR010002946">
    <property type="protein sequence ID" value="MPC33958.1"/>
    <property type="molecule type" value="Genomic_DNA"/>
</dbReference>
<evidence type="ECO:0000256" key="1">
    <source>
        <dbReference type="SAM" id="Phobius"/>
    </source>
</evidence>
<gene>
    <name evidence="3" type="ORF">E2C01_027329</name>
</gene>
<dbReference type="AlphaFoldDB" id="A0A5B7EKV1"/>
<proteinExistence type="predicted"/>
<sequence length="124" mass="14228">MKLREETSILGDFNVHHQLWLSSPFTDHPGELPFNFAILHHLEQLVQHPTRILDRLRDMPNILDLFLSLNPSASASASTYAYLLHWAFLITILFLYLVLFLQSLLRIPKAEVPLAFLPLPVGET</sequence>
<evidence type="ECO:0000313" key="4">
    <source>
        <dbReference type="Proteomes" id="UP000324222"/>
    </source>
</evidence>
<dbReference type="Gene3D" id="3.60.10.10">
    <property type="entry name" value="Endonuclease/exonuclease/phosphatase"/>
    <property type="match status" value="1"/>
</dbReference>
<keyword evidence="4" id="KW-1185">Reference proteome</keyword>
<dbReference type="InterPro" id="IPR036691">
    <property type="entry name" value="Endo/exonu/phosph_ase_sf"/>
</dbReference>
<evidence type="ECO:0000313" key="3">
    <source>
        <dbReference type="EMBL" id="MPC33958.1"/>
    </source>
</evidence>
<protein>
    <recommendedName>
        <fullName evidence="2">Endonuclease/exonuclease/phosphatase domain-containing protein</fullName>
    </recommendedName>
</protein>
<evidence type="ECO:0000259" key="2">
    <source>
        <dbReference type="Pfam" id="PF14529"/>
    </source>
</evidence>
<comment type="caution">
    <text evidence="3">The sequence shown here is derived from an EMBL/GenBank/DDBJ whole genome shotgun (WGS) entry which is preliminary data.</text>
</comment>
<feature type="transmembrane region" description="Helical" evidence="1">
    <location>
        <begin position="80"/>
        <end position="101"/>
    </location>
</feature>
<dbReference type="Pfam" id="PF14529">
    <property type="entry name" value="Exo_endo_phos_2"/>
    <property type="match status" value="1"/>
</dbReference>
<keyword evidence="1" id="KW-0472">Membrane</keyword>
<organism evidence="3 4">
    <name type="scientific">Portunus trituberculatus</name>
    <name type="common">Swimming crab</name>
    <name type="synonym">Neptunus trituberculatus</name>
    <dbReference type="NCBI Taxonomy" id="210409"/>
    <lineage>
        <taxon>Eukaryota</taxon>
        <taxon>Metazoa</taxon>
        <taxon>Ecdysozoa</taxon>
        <taxon>Arthropoda</taxon>
        <taxon>Crustacea</taxon>
        <taxon>Multicrustacea</taxon>
        <taxon>Malacostraca</taxon>
        <taxon>Eumalacostraca</taxon>
        <taxon>Eucarida</taxon>
        <taxon>Decapoda</taxon>
        <taxon>Pleocyemata</taxon>
        <taxon>Brachyura</taxon>
        <taxon>Eubrachyura</taxon>
        <taxon>Portunoidea</taxon>
        <taxon>Portunidae</taxon>
        <taxon>Portuninae</taxon>
        <taxon>Portunus</taxon>
    </lineage>
</organism>
<dbReference type="Proteomes" id="UP000324222">
    <property type="component" value="Unassembled WGS sequence"/>
</dbReference>
<feature type="domain" description="Endonuclease/exonuclease/phosphatase" evidence="2">
    <location>
        <begin position="6"/>
        <end position="75"/>
    </location>
</feature>
<keyword evidence="1" id="KW-1133">Transmembrane helix</keyword>
<dbReference type="InterPro" id="IPR005135">
    <property type="entry name" value="Endo/exonuclease/phosphatase"/>
</dbReference>
<keyword evidence="1" id="KW-0812">Transmembrane</keyword>